<dbReference type="AlphaFoldDB" id="A0A4U9WIV7"/>
<dbReference type="EMBL" id="CABEEZ010000155">
    <property type="protein sequence ID" value="VTR58996.1"/>
    <property type="molecule type" value="Genomic_DNA"/>
</dbReference>
<gene>
    <name evidence="1" type="ORF">NCTC12965_07882</name>
</gene>
<sequence>MSLTFTGVQDNYEPNLFLARGVGGMGLRLTDASRRDVVPGLAGTTAATDTGQQCADLLYRAGAHRGTATSGRVSGPCQRQAKL</sequence>
<dbReference type="InterPro" id="IPR008966">
    <property type="entry name" value="Adhesion_dom_sf"/>
</dbReference>
<organism evidence="1">
    <name type="scientific">Serratia fonticola</name>
    <dbReference type="NCBI Taxonomy" id="47917"/>
    <lineage>
        <taxon>Bacteria</taxon>
        <taxon>Pseudomonadati</taxon>
        <taxon>Pseudomonadota</taxon>
        <taxon>Gammaproteobacteria</taxon>
        <taxon>Enterobacterales</taxon>
        <taxon>Yersiniaceae</taxon>
        <taxon>Serratia</taxon>
    </lineage>
</organism>
<name>A0A4U9WIV7_SERFO</name>
<accession>A0A4U9WIV7</accession>
<evidence type="ECO:0000313" key="1">
    <source>
        <dbReference type="EMBL" id="VTR58996.1"/>
    </source>
</evidence>
<proteinExistence type="predicted"/>
<reference evidence="1" key="1">
    <citation type="submission" date="2019-05" db="EMBL/GenBank/DDBJ databases">
        <authorList>
            <consortium name="Pathogen Informatics"/>
        </authorList>
    </citation>
    <scope>NUCLEOTIDE SEQUENCE [LARGE SCALE GENOMIC DNA]</scope>
    <source>
        <strain evidence="1">NCTC12965</strain>
    </source>
</reference>
<protein>
    <submittedName>
        <fullName evidence="1">Uncharacterized protein</fullName>
    </submittedName>
</protein>
<dbReference type="SUPFAM" id="SSF49401">
    <property type="entry name" value="Bacterial adhesins"/>
    <property type="match status" value="1"/>
</dbReference>